<evidence type="ECO:0000256" key="5">
    <source>
        <dbReference type="ARBA" id="ARBA00022989"/>
    </source>
</evidence>
<evidence type="ECO:0000256" key="3">
    <source>
        <dbReference type="ARBA" id="ARBA00022679"/>
    </source>
</evidence>
<comment type="subunit">
    <text evidence="10">Probably interacts with PlsX.</text>
</comment>
<dbReference type="Pfam" id="PF02660">
    <property type="entry name" value="G3P_acyltransf"/>
    <property type="match status" value="1"/>
</dbReference>
<dbReference type="GO" id="GO:0008654">
    <property type="term" value="P:phospholipid biosynthetic process"/>
    <property type="evidence" value="ECO:0007669"/>
    <property type="project" value="UniProtKB-UniRule"/>
</dbReference>
<organism evidence="11 12">
    <name type="scientific">Bacillus cereus (strain 03BB102)</name>
    <dbReference type="NCBI Taxonomy" id="572264"/>
    <lineage>
        <taxon>Bacteria</taxon>
        <taxon>Bacillati</taxon>
        <taxon>Bacillota</taxon>
        <taxon>Bacilli</taxon>
        <taxon>Bacillales</taxon>
        <taxon>Bacillaceae</taxon>
        <taxon>Bacillus</taxon>
        <taxon>Bacillus cereus group</taxon>
    </lineage>
</organism>
<evidence type="ECO:0000256" key="6">
    <source>
        <dbReference type="ARBA" id="ARBA00023098"/>
    </source>
</evidence>
<feature type="transmembrane region" description="Helical" evidence="10">
    <location>
        <begin position="62"/>
        <end position="84"/>
    </location>
</feature>
<feature type="transmembrane region" description="Helical" evidence="10">
    <location>
        <begin position="119"/>
        <end position="145"/>
    </location>
</feature>
<proteinExistence type="inferred from homology"/>
<evidence type="ECO:0000256" key="1">
    <source>
        <dbReference type="ARBA" id="ARBA00022475"/>
    </source>
</evidence>
<protein>
    <recommendedName>
        <fullName evidence="10">Glycerol-3-phosphate acyltransferase</fullName>
    </recommendedName>
    <alternativeName>
        <fullName evidence="10">Acyl-PO4 G3P acyltransferase</fullName>
    </alternativeName>
    <alternativeName>
        <fullName evidence="10">Acyl-phosphate--glycerol-3-phosphate acyltransferase</fullName>
    </alternativeName>
    <alternativeName>
        <fullName evidence="10">G3P acyltransferase</fullName>
        <shortName evidence="10">GPAT</shortName>
        <ecNumber evidence="10">2.3.1.275</ecNumber>
    </alternativeName>
    <alternativeName>
        <fullName evidence="10">Lysophosphatidic acid synthase</fullName>
        <shortName evidence="10">LPA synthase</shortName>
    </alternativeName>
</protein>
<keyword evidence="6 10" id="KW-0443">Lipid metabolism</keyword>
<evidence type="ECO:0000313" key="12">
    <source>
        <dbReference type="Proteomes" id="UP000002210"/>
    </source>
</evidence>
<dbReference type="GO" id="GO:0043772">
    <property type="term" value="F:acyl-phosphate glycerol-3-phosphate acyltransferase activity"/>
    <property type="evidence" value="ECO:0007669"/>
    <property type="project" value="UniProtKB-UniRule"/>
</dbReference>
<dbReference type="PANTHER" id="PTHR30309:SF0">
    <property type="entry name" value="GLYCEROL-3-PHOSPHATE ACYLTRANSFERASE-RELATED"/>
    <property type="match status" value="1"/>
</dbReference>
<gene>
    <name evidence="10" type="primary">plsY</name>
    <name evidence="11" type="ordered locus">BCA_2530</name>
</gene>
<keyword evidence="4 10" id="KW-0812">Transmembrane</keyword>
<feature type="transmembrane region" description="Helical" evidence="10">
    <location>
        <begin position="12"/>
        <end position="32"/>
    </location>
</feature>
<evidence type="ECO:0000256" key="10">
    <source>
        <dbReference type="HAMAP-Rule" id="MF_01043"/>
    </source>
</evidence>
<reference evidence="11 12" key="1">
    <citation type="submission" date="2009-02" db="EMBL/GenBank/DDBJ databases">
        <title>Genome sequence of Bacillus cereus 03BB102.</title>
        <authorList>
            <person name="Dodson R.J."/>
            <person name="Jackson P."/>
            <person name="Munk A.C."/>
            <person name="Brettin T."/>
            <person name="Bruce D."/>
            <person name="Detter C."/>
            <person name="Tapia R."/>
            <person name="Han C."/>
            <person name="Sutton G."/>
            <person name="Sims D."/>
        </authorList>
    </citation>
    <scope>NUCLEOTIDE SEQUENCE [LARGE SCALE GENOMIC DNA]</scope>
    <source>
        <strain evidence="11 12">03BB102</strain>
    </source>
</reference>
<comment type="similarity">
    <text evidence="10">Belongs to the PlsY family.</text>
</comment>
<dbReference type="EMBL" id="CP001407">
    <property type="protein sequence ID" value="ACO27513.1"/>
    <property type="molecule type" value="Genomic_DNA"/>
</dbReference>
<comment type="subcellular location">
    <subcellularLocation>
        <location evidence="10">Cell membrane</location>
        <topology evidence="10">Multi-pass membrane protein</topology>
    </subcellularLocation>
</comment>
<keyword evidence="8 10" id="KW-0594">Phospholipid biosynthesis</keyword>
<comment type="function">
    <text evidence="10">Catalyzes the transfer of an acyl group from acyl-phosphate (acyl-PO(4)) to glycerol-3-phosphate (G3P) to form lysophosphatidic acid (LPA). This enzyme utilizes acyl-phosphate as fatty acyl donor, but not acyl-CoA or acyl-ACP.</text>
</comment>
<comment type="catalytic activity">
    <reaction evidence="10">
        <text>an acyl phosphate + sn-glycerol 3-phosphate = a 1-acyl-sn-glycero-3-phosphate + phosphate</text>
        <dbReference type="Rhea" id="RHEA:34075"/>
        <dbReference type="ChEBI" id="CHEBI:43474"/>
        <dbReference type="ChEBI" id="CHEBI:57597"/>
        <dbReference type="ChEBI" id="CHEBI:57970"/>
        <dbReference type="ChEBI" id="CHEBI:59918"/>
        <dbReference type="EC" id="2.3.1.275"/>
    </reaction>
</comment>
<evidence type="ECO:0000313" key="11">
    <source>
        <dbReference type="EMBL" id="ACO27513.1"/>
    </source>
</evidence>
<name>A0A158RKB1_BACC3</name>
<dbReference type="AlphaFoldDB" id="A0A158RKB1"/>
<dbReference type="KEGG" id="bcx:BCA_2530"/>
<dbReference type="Proteomes" id="UP000002210">
    <property type="component" value="Chromosome"/>
</dbReference>
<keyword evidence="2 10" id="KW-0444">Lipid biosynthesis</keyword>
<keyword evidence="9 10" id="KW-1208">Phospholipid metabolism</keyword>
<evidence type="ECO:0000256" key="2">
    <source>
        <dbReference type="ARBA" id="ARBA00022516"/>
    </source>
</evidence>
<comment type="pathway">
    <text evidence="10">Lipid metabolism; phospholipid metabolism.</text>
</comment>
<feature type="transmembrane region" description="Helical" evidence="10">
    <location>
        <begin position="165"/>
        <end position="186"/>
    </location>
</feature>
<keyword evidence="7 10" id="KW-0472">Membrane</keyword>
<evidence type="ECO:0000256" key="9">
    <source>
        <dbReference type="ARBA" id="ARBA00023264"/>
    </source>
</evidence>
<dbReference type="InterPro" id="IPR003811">
    <property type="entry name" value="G3P_acylTferase_PlsY"/>
</dbReference>
<dbReference type="NCBIfam" id="NF001254">
    <property type="entry name" value="PRK00220.2-1"/>
    <property type="match status" value="1"/>
</dbReference>
<accession>A0A158RKB1</accession>
<evidence type="ECO:0000256" key="4">
    <source>
        <dbReference type="ARBA" id="ARBA00022692"/>
    </source>
</evidence>
<dbReference type="HAMAP" id="MF_01043">
    <property type="entry name" value="PlsY"/>
    <property type="match status" value="1"/>
</dbReference>
<dbReference type="EC" id="2.3.1.275" evidence="10"/>
<evidence type="ECO:0000256" key="7">
    <source>
        <dbReference type="ARBA" id="ARBA00023136"/>
    </source>
</evidence>
<keyword evidence="3 10" id="KW-0808">Transferase</keyword>
<feature type="transmembrane region" description="Helical" evidence="10">
    <location>
        <begin position="90"/>
        <end position="107"/>
    </location>
</feature>
<dbReference type="PANTHER" id="PTHR30309">
    <property type="entry name" value="INNER MEMBRANE PROTEIN YGIH"/>
    <property type="match status" value="1"/>
</dbReference>
<dbReference type="UniPathway" id="UPA00085"/>
<dbReference type="SMART" id="SM01207">
    <property type="entry name" value="G3P_acyltransf"/>
    <property type="match status" value="1"/>
</dbReference>
<keyword evidence="5 10" id="KW-1133">Transmembrane helix</keyword>
<sequence length="189" mass="20955">MQKVNDYMINSMQFLYLVASYLFGNILTAYIVTKWRHNVDIRDEGSGNPGARNMGRVYGKGYFVATFLGDAIKGAIVVSIAKYLFEDSTFVMLTLLAVIIGHIYPVLFKGKGGKGISTFIGGLIAFDYLIALTLVAVFIIFYLIFKGFTKPGLITIACLPLCMILYSYSIVTTILSALIIVLILYVNRE</sequence>
<dbReference type="GO" id="GO:0005886">
    <property type="term" value="C:plasma membrane"/>
    <property type="evidence" value="ECO:0007669"/>
    <property type="project" value="UniProtKB-SubCell"/>
</dbReference>
<evidence type="ECO:0000256" key="8">
    <source>
        <dbReference type="ARBA" id="ARBA00023209"/>
    </source>
</evidence>
<keyword evidence="1 10" id="KW-1003">Cell membrane</keyword>